<dbReference type="PANTHER" id="PTHR42715:SF10">
    <property type="entry name" value="BETA-GLUCOSIDASE"/>
    <property type="match status" value="1"/>
</dbReference>
<dbReference type="InterPro" id="IPR013783">
    <property type="entry name" value="Ig-like_fold"/>
</dbReference>
<dbReference type="Gene3D" id="2.60.40.10">
    <property type="entry name" value="Immunoglobulins"/>
    <property type="match status" value="1"/>
</dbReference>
<dbReference type="SUPFAM" id="SSF52279">
    <property type="entry name" value="Beta-D-glucan exohydrolase, C-terminal domain"/>
    <property type="match status" value="1"/>
</dbReference>
<name>J9G555_9ZZZZ</name>
<dbReference type="GO" id="GO:0005975">
    <property type="term" value="P:carbohydrate metabolic process"/>
    <property type="evidence" value="ECO:0007669"/>
    <property type="project" value="InterPro"/>
</dbReference>
<reference evidence="4" key="1">
    <citation type="journal article" date="2012" name="PLoS ONE">
        <title>Gene sets for utilization of primary and secondary nutrition supplies in the distal gut of endangered iberian lynx.</title>
        <authorList>
            <person name="Alcaide M."/>
            <person name="Messina E."/>
            <person name="Richter M."/>
            <person name="Bargiela R."/>
            <person name="Peplies J."/>
            <person name="Huws S.A."/>
            <person name="Newbold C.J."/>
            <person name="Golyshin P.N."/>
            <person name="Simon M.A."/>
            <person name="Lopez G."/>
            <person name="Yakimov M.M."/>
            <person name="Ferrer M."/>
        </authorList>
    </citation>
    <scope>NUCLEOTIDE SEQUENCE</scope>
</reference>
<dbReference type="GO" id="GO:0004553">
    <property type="term" value="F:hydrolase activity, hydrolyzing O-glycosyl compounds"/>
    <property type="evidence" value="ECO:0007669"/>
    <property type="project" value="InterPro"/>
</dbReference>
<sequence length="203" mass="22342">IGDLKDDPEVDAIMWIGYPGSYGMLGIADLLCGRTSPSGGLADIFPTYNMSAPAMQNMGDFKYTNTDEVITRKGGTPGAYIIEAEGLYTGYRYYETRYYDSVFGNGNATSPVGAYASNTEWNYDKEVSYGFGYGLSYTNFAMELEGKPVYEINVNSETGAPEAYATFNVKVTNTGSVPGKTSVQITVRLPIRRVVWKRLRFSC</sequence>
<dbReference type="Gene3D" id="3.40.50.1700">
    <property type="entry name" value="Glycoside hydrolase family 3 C-terminal domain"/>
    <property type="match status" value="1"/>
</dbReference>
<proteinExistence type="inferred from homology"/>
<dbReference type="AlphaFoldDB" id="J9G555"/>
<comment type="similarity">
    <text evidence="1">Belongs to the glycosyl hydrolase 3 family.</text>
</comment>
<keyword evidence="2" id="KW-0378">Hydrolase</keyword>
<dbReference type="EMBL" id="AMCI01006266">
    <property type="protein sequence ID" value="EJW94624.1"/>
    <property type="molecule type" value="Genomic_DNA"/>
</dbReference>
<dbReference type="InterPro" id="IPR002772">
    <property type="entry name" value="Glyco_hydro_3_C"/>
</dbReference>
<dbReference type="PANTHER" id="PTHR42715">
    <property type="entry name" value="BETA-GLUCOSIDASE"/>
    <property type="match status" value="1"/>
</dbReference>
<evidence type="ECO:0000313" key="4">
    <source>
        <dbReference type="EMBL" id="EJW94624.1"/>
    </source>
</evidence>
<organism evidence="4">
    <name type="scientific">gut metagenome</name>
    <dbReference type="NCBI Taxonomy" id="749906"/>
    <lineage>
        <taxon>unclassified sequences</taxon>
        <taxon>metagenomes</taxon>
        <taxon>organismal metagenomes</taxon>
    </lineage>
</organism>
<comment type="caution">
    <text evidence="4">The sequence shown here is derived from an EMBL/GenBank/DDBJ whole genome shotgun (WGS) entry which is preliminary data.</text>
</comment>
<accession>J9G555</accession>
<dbReference type="Pfam" id="PF01915">
    <property type="entry name" value="Glyco_hydro_3_C"/>
    <property type="match status" value="1"/>
</dbReference>
<protein>
    <submittedName>
        <fullName evidence="4">Beta-glucosidase</fullName>
    </submittedName>
</protein>
<evidence type="ECO:0000256" key="1">
    <source>
        <dbReference type="ARBA" id="ARBA00005336"/>
    </source>
</evidence>
<dbReference type="InterPro" id="IPR036881">
    <property type="entry name" value="Glyco_hydro_3_C_sf"/>
</dbReference>
<feature type="domain" description="Glycoside hydrolase family 3 C-terminal" evidence="3">
    <location>
        <begin position="7"/>
        <end position="137"/>
    </location>
</feature>
<evidence type="ECO:0000256" key="2">
    <source>
        <dbReference type="ARBA" id="ARBA00022801"/>
    </source>
</evidence>
<evidence type="ECO:0000259" key="3">
    <source>
        <dbReference type="Pfam" id="PF01915"/>
    </source>
</evidence>
<gene>
    <name evidence="4" type="ORF">EVA_17269</name>
</gene>
<feature type="non-terminal residue" evidence="4">
    <location>
        <position position="1"/>
    </location>
</feature>
<dbReference type="InterPro" id="IPR050288">
    <property type="entry name" value="Cellulose_deg_GH3"/>
</dbReference>